<dbReference type="PANTHER" id="PTHR11606:SF13">
    <property type="entry name" value="GLUTAMATE DEHYDROGENASE 1, MITOCHONDRIAL"/>
    <property type="match status" value="1"/>
</dbReference>
<dbReference type="EMBL" id="QXEC01000001">
    <property type="protein sequence ID" value="RIV41492.1"/>
    <property type="molecule type" value="Genomic_DNA"/>
</dbReference>
<evidence type="ECO:0000313" key="6">
    <source>
        <dbReference type="Proteomes" id="UP000283832"/>
    </source>
</evidence>
<evidence type="ECO:0000256" key="1">
    <source>
        <dbReference type="ARBA" id="ARBA00006382"/>
    </source>
</evidence>
<dbReference type="InterPro" id="IPR046346">
    <property type="entry name" value="Aminoacid_DH-like_N_sf"/>
</dbReference>
<keyword evidence="6" id="KW-1185">Reference proteome</keyword>
<sequence length="395" mass="41509">MNTVIEYVDPVEGFRGWLAYDGLDCRLAAGGCRVTPGLTAADLSELAGRMTLKERLLGINVDGAKCGIDYDPHAPGKAEALRRFLGFLRGQLMTRFSMGCDMGTRWEELEQLAAAEGIPSIKYAVRGAQGFSAAEFVDRMSLLDQHVGALTLAQRRAGHALAQAAVMAARASALPGPLSCTLQGFGNLGRAAAYTLSQEGVRITGIADEYGCVADPRGLDVAAMLTEPAGTPVPALAPHARRMPPTALFDLPTDLVLLAAGADGLPAERADRLAAPVVVVGANCGLSPQAEHALHRAGVLVVPDFVGGIGGSASMEALFGPARCPSPKGVLDGVTELMRQLVDHLTDEARRRDLPLRQVAYDTAAAARVFPGEAPYGGSPFRTRPLTTASHPVRR</sequence>
<dbReference type="Gene3D" id="3.40.50.10860">
    <property type="entry name" value="Leucine Dehydrogenase, chain A, domain 1"/>
    <property type="match status" value="1"/>
</dbReference>
<dbReference type="PANTHER" id="PTHR11606">
    <property type="entry name" value="GLUTAMATE DEHYDROGENASE"/>
    <property type="match status" value="1"/>
</dbReference>
<dbReference type="SMART" id="SM00839">
    <property type="entry name" value="ELFV_dehydrog"/>
    <property type="match status" value="1"/>
</dbReference>
<dbReference type="Gene3D" id="3.40.50.720">
    <property type="entry name" value="NAD(P)-binding Rossmann-like Domain"/>
    <property type="match status" value="1"/>
</dbReference>
<name>A0A418N0Y1_9ACTN</name>
<dbReference type="InterPro" id="IPR006097">
    <property type="entry name" value="Glu/Leu/Phe/Val/Trp_DH_dimer"/>
</dbReference>
<dbReference type="OrthoDB" id="9803297at2"/>
<reference evidence="5 6" key="1">
    <citation type="submission" date="2018-08" db="EMBL/GenBank/DDBJ databases">
        <title>Jishengella sp. nov., isolated from a root of Azadirachta indica A. Juss. var. siamensis Valenton.</title>
        <authorList>
            <person name="Kuncharoen N."/>
            <person name="Tanasupawat S."/>
            <person name="Kudo T."/>
            <person name="Ohkuma M."/>
        </authorList>
    </citation>
    <scope>NUCLEOTIDE SEQUENCE [LARGE SCALE GENOMIC DNA]</scope>
    <source>
        <strain evidence="5 6">AZ1-13</strain>
    </source>
</reference>
<evidence type="ECO:0000313" key="5">
    <source>
        <dbReference type="EMBL" id="RIV41492.1"/>
    </source>
</evidence>
<dbReference type="Pfam" id="PF00208">
    <property type="entry name" value="ELFV_dehydrog"/>
    <property type="match status" value="1"/>
</dbReference>
<comment type="caution">
    <text evidence="5">The sequence shown here is derived from an EMBL/GenBank/DDBJ whole genome shotgun (WGS) entry which is preliminary data.</text>
</comment>
<keyword evidence="2" id="KW-0560">Oxidoreductase</keyword>
<dbReference type="SUPFAM" id="SSF53223">
    <property type="entry name" value="Aminoacid dehydrogenase-like, N-terminal domain"/>
    <property type="match status" value="1"/>
</dbReference>
<feature type="domain" description="Glutamate/phenylalanine/leucine/valine/L-tryptophan dehydrogenase C-terminal" evidence="4">
    <location>
        <begin position="158"/>
        <end position="372"/>
    </location>
</feature>
<comment type="similarity">
    <text evidence="1">Belongs to the Glu/Leu/Phe/Val dehydrogenases family.</text>
</comment>
<evidence type="ECO:0000259" key="4">
    <source>
        <dbReference type="SMART" id="SM00839"/>
    </source>
</evidence>
<dbReference type="Pfam" id="PF02812">
    <property type="entry name" value="ELFV_dehydrog_N"/>
    <property type="match status" value="1"/>
</dbReference>
<dbReference type="SUPFAM" id="SSF51735">
    <property type="entry name" value="NAD(P)-binding Rossmann-fold domains"/>
    <property type="match status" value="1"/>
</dbReference>
<evidence type="ECO:0000256" key="3">
    <source>
        <dbReference type="SAM" id="MobiDB-lite"/>
    </source>
</evidence>
<dbReference type="AlphaFoldDB" id="A0A418N0Y1"/>
<evidence type="ECO:0000256" key="2">
    <source>
        <dbReference type="ARBA" id="ARBA00023002"/>
    </source>
</evidence>
<feature type="region of interest" description="Disordered" evidence="3">
    <location>
        <begin position="376"/>
        <end position="395"/>
    </location>
</feature>
<feature type="compositionally biased region" description="Polar residues" evidence="3">
    <location>
        <begin position="385"/>
        <end position="395"/>
    </location>
</feature>
<accession>A0A418N0Y1</accession>
<dbReference type="GO" id="GO:0006538">
    <property type="term" value="P:L-glutamate catabolic process"/>
    <property type="evidence" value="ECO:0007669"/>
    <property type="project" value="TreeGrafter"/>
</dbReference>
<dbReference type="GO" id="GO:0004352">
    <property type="term" value="F:glutamate dehydrogenase (NAD+) activity"/>
    <property type="evidence" value="ECO:0007669"/>
    <property type="project" value="TreeGrafter"/>
</dbReference>
<dbReference type="InterPro" id="IPR006096">
    <property type="entry name" value="Glu/Leu/Phe/Val/Trp_DH_C"/>
</dbReference>
<dbReference type="RefSeq" id="WP_119572691.1">
    <property type="nucleotide sequence ID" value="NZ_QXEC01000001.1"/>
</dbReference>
<proteinExistence type="inferred from homology"/>
<protein>
    <submittedName>
        <fullName evidence="5">Glu/Leu/Phe/Val dehydrogenase</fullName>
    </submittedName>
</protein>
<organism evidence="5 6">
    <name type="scientific">Micromonospora radicis</name>
    <dbReference type="NCBI Taxonomy" id="1894971"/>
    <lineage>
        <taxon>Bacteria</taxon>
        <taxon>Bacillati</taxon>
        <taxon>Actinomycetota</taxon>
        <taxon>Actinomycetes</taxon>
        <taxon>Micromonosporales</taxon>
        <taxon>Micromonosporaceae</taxon>
        <taxon>Micromonospora</taxon>
    </lineage>
</organism>
<dbReference type="Proteomes" id="UP000283832">
    <property type="component" value="Unassembled WGS sequence"/>
</dbReference>
<gene>
    <name evidence="5" type="ORF">D2L64_02015</name>
</gene>
<dbReference type="InterPro" id="IPR036291">
    <property type="entry name" value="NAD(P)-bd_dom_sf"/>
</dbReference>